<reference evidence="2" key="1">
    <citation type="submission" date="2021-07" db="EMBL/GenBank/DDBJ databases">
        <title>Genomic diversity and antimicrobial resistance of Prevotella spp. isolated from chronic lung disease airways.</title>
        <authorList>
            <person name="Webb K.A."/>
            <person name="Olagoke O.S."/>
            <person name="Baird T."/>
            <person name="Neill J."/>
            <person name="Pham A."/>
            <person name="Wells T.J."/>
            <person name="Ramsay K.A."/>
            <person name="Bell S.C."/>
            <person name="Sarovich D.S."/>
            <person name="Price E.P."/>
        </authorList>
    </citation>
    <scope>NUCLEOTIDE SEQUENCE</scope>
    <source>
        <strain evidence="2">SCHI0047.S.3</strain>
    </source>
</reference>
<dbReference type="AlphaFoldDB" id="A0AAW4NMQ7"/>
<dbReference type="Proteomes" id="UP001196873">
    <property type="component" value="Unassembled WGS sequence"/>
</dbReference>
<feature type="domain" description="DUF3943" evidence="1">
    <location>
        <begin position="403"/>
        <end position="508"/>
    </location>
</feature>
<organism evidence="2 3">
    <name type="scientific">Segatella salivae</name>
    <dbReference type="NCBI Taxonomy" id="228604"/>
    <lineage>
        <taxon>Bacteria</taxon>
        <taxon>Pseudomonadati</taxon>
        <taxon>Bacteroidota</taxon>
        <taxon>Bacteroidia</taxon>
        <taxon>Bacteroidales</taxon>
        <taxon>Prevotellaceae</taxon>
        <taxon>Segatella</taxon>
    </lineage>
</organism>
<sequence length="809" mass="92123">MLNAQEQAPKTKRITNIAVGLNHHHDSLLNSRLNVGLVSEVDSLRGLQVGLLYGGIRHDAHGALISGLANASHALKGVQIAGFTNLVFTPLRGLQLSAFTNTAMGMNGGLQLTGLSNITAGDTRGVQIAAYNYADTLRGTQIGLINAAAYRPKGVQIGFLNYSRDAQTRRYGLINLSPETRVDYMLFGGTSSKINAALRFKNKTSYRILGFGTHYMGFNSEFSGDIFYRFGQYIPLSSKWTLSGDLGLYFIEIAKKKTIEGPRHLYSLQAHLNLDYQINSVVGTYVSTGYGTTRYYGSHENYRSRPMIEAGITLHYDRNHEAETKWIDEKIRDYNFQMRLLEQAKSDSLFRFYDHNYTQQRWGNALAGVVGINVFVHCFDRFVLRRDFAKTTLNTTWNNFRHAFVWDNDNFKTNLFAHPYHGNLYFNSARSNGFSFWQSVPFTIGGSMMWEFFGEKEPPALNDMLATSFGGVAIGEVFHRVSALILNDRAHGTNRLFREMAATIINPMQGLKRILNGDAWRTRNKNFLYHDFSEIPVELLMSVGDRYLADNGTIFRGEHQPFVTFSLRYGDPFNQNTSSPYDYFTANIAMGFTGNQPFVHGFHLTGRLWSKLVYDGKEGQTLCGIFQHFNYYDSQPVKDGSSQTPYRISEAAAIGPGMIWRFPEIGNKNKLEQSVFADFILLGGTKSDYYSFIDRDYNLGSGYSFKSRTEMTFPYLGRLSLNLDYYRIYTWKGYENKNYTTIDPLYLNAQGDKSNAELMVVNPVLLIQMKHNWGMELSSNFYMRKTRYAYHDNVATRTFEFRAGLVYRF</sequence>
<gene>
    <name evidence="2" type="ORF">KZY68_04715</name>
</gene>
<protein>
    <submittedName>
        <fullName evidence="2">DUF3943 domain-containing protein</fullName>
    </submittedName>
</protein>
<evidence type="ECO:0000313" key="2">
    <source>
        <dbReference type="EMBL" id="MBW4865327.1"/>
    </source>
</evidence>
<accession>A0AAW4NMQ7</accession>
<name>A0AAW4NMQ7_9BACT</name>
<proteinExistence type="predicted"/>
<dbReference type="InterPro" id="IPR058093">
    <property type="entry name" value="LA_2272-like"/>
</dbReference>
<dbReference type="Pfam" id="PF13084">
    <property type="entry name" value="DUF3943"/>
    <property type="match status" value="1"/>
</dbReference>
<dbReference type="InterPro" id="IPR025079">
    <property type="entry name" value="DUF3943"/>
</dbReference>
<dbReference type="NCBIfam" id="NF047436">
    <property type="entry name" value="LA_2272_repeat"/>
    <property type="match status" value="1"/>
</dbReference>
<dbReference type="EMBL" id="JAHXRF010000006">
    <property type="protein sequence ID" value="MBW4865327.1"/>
    <property type="molecule type" value="Genomic_DNA"/>
</dbReference>
<evidence type="ECO:0000313" key="3">
    <source>
        <dbReference type="Proteomes" id="UP001196873"/>
    </source>
</evidence>
<comment type="caution">
    <text evidence="2">The sequence shown here is derived from an EMBL/GenBank/DDBJ whole genome shotgun (WGS) entry which is preliminary data.</text>
</comment>
<evidence type="ECO:0000259" key="1">
    <source>
        <dbReference type="Pfam" id="PF13084"/>
    </source>
</evidence>
<dbReference type="RefSeq" id="WP_219427592.1">
    <property type="nucleotide sequence ID" value="NZ_JAHXRD010000007.1"/>
</dbReference>